<evidence type="ECO:0000256" key="4">
    <source>
        <dbReference type="ARBA" id="ARBA00017303"/>
    </source>
</evidence>
<protein>
    <recommendedName>
        <fullName evidence="4">Alpha-amylase</fullName>
        <ecNumber evidence="3">3.2.1.1</ecNumber>
        <ecNumber evidence="10">3.2.1.41</ecNumber>
    </recommendedName>
    <alternativeName>
        <fullName evidence="12">1,4-alpha-D-glucan glucanohydrolase</fullName>
    </alternativeName>
    <alternativeName>
        <fullName evidence="11">Alpha-dextrin endo-1,6-alpha-glucosidase</fullName>
    </alternativeName>
    <alternativeName>
        <fullName evidence="13">Pullulan 6-glucanohydrolase</fullName>
    </alternativeName>
</protein>
<evidence type="ECO:0000259" key="15">
    <source>
        <dbReference type="SMART" id="SM00642"/>
    </source>
</evidence>
<dbReference type="Pfam" id="PF22058">
    <property type="entry name" value="X25_BaPul_like"/>
    <property type="match status" value="1"/>
</dbReference>
<dbReference type="InterPro" id="IPR006047">
    <property type="entry name" value="GH13_cat_dom"/>
</dbReference>
<dbReference type="Pfam" id="PF00128">
    <property type="entry name" value="Alpha-amylase"/>
    <property type="match status" value="1"/>
</dbReference>
<evidence type="ECO:0000313" key="17">
    <source>
        <dbReference type="Proteomes" id="UP001596122"/>
    </source>
</evidence>
<dbReference type="Gene3D" id="3.20.20.80">
    <property type="entry name" value="Glycosidases"/>
    <property type="match status" value="2"/>
</dbReference>
<sequence length="2169" mass="232532">MTSRPPRPALLVASVAAASLAATLAGPVPARADHTGPPTSVTLAGSFQSELGCPGDWQPECDVPRLADDDGDGVWTGTVELPAGDWEYKAALNGTWDESYGDGANNKVLSLPTAGEVSFTYDHATHEVSHDTGLGGPVDPALLDLARPSLREDLTDEVFYFVLPDRFNDADPTNNTAGIEGDRLDHGYDPLDEGFFHGGDLAGLLEKMDYLEGMGITAIWMAPVFKNKPVQGIGTNDVSAGYHGYWTVDYTQIDPHFGTNEELDALIAEAHARDMKVFFDIIPNHTADVIQYAEGVYDYVAKSAEPYRDANGDVFDDRAVAGSDAFPPLDVDVSFPYTPVVPEDEADVKVPAWLNDPTLYHNRGNSSFAGENSVYGDFFGLDDLFTEHPQVVDGMIEIFKPWIDRGVDGFRIDTVKHVNVEFWQEWGPATEEYAKATNEDFFMFGEVFSSNEELLSMFTTKGELPAVLDFGFQEAATGFAARNANASVMSDFFAADDYYIDAEGNAYSLPTFLGNHDMGRIGTFIAQANPGASDDEMLARDTLAHALMYFSRGMPVVYSGDEQGFTGSGGDKAARQDMFPSVTPIYLDDDQIGTDATAADDNFDATHPLYTTLGDLAALTGDHAALRSGAQLPRFAADGPGVLAFSRVDRDERVEYLVVTNNAEATSEATFATGTPGATFTPLWSAAGDATALTASGDGTVSVSVPAFGAAVYRADTTLPVSDSAPGITVQQSGVIDFDIDGQTREALVFEAELDRDLYAEVSFLQRIDGGEWTYAGTDDNAPYRITVDTEELAAGTTVEVAAVVDDLNGNRAGWQTSAVVAEEPAPPAGGLQDHLIVHYPSDAGGPAVDDLRIWAFGDISAATAAERGENYPNGLQWNGEDDYGPFRFIEADTSDGENQDVGFIVVDAVRNVKIGTDADRFVDPSITPEVWVRPDTGEVFTSQAAAQGYATVHYQREDGDYDGWGLHLWGDAIAGGVATEWTTPRLPDGVDEFGAYWNVPVDDVDAPLNFIIHKGDEKAQAADQSFVPADQPNAWVVQGDETTYETRGAALDLAVIHYHRPDGDYGDYSSTNFADYWSLYTWTGAANPSPSWQESAKPTRADRFGQVWEVPLTPTATTLNYILHRGDTKDLPEDQTLDLVTVGHEVWILAGRGGYLLPVAGSGGEPGDLATEEAVWLSEGVLAWDVEDDAATYSLHTSPDGGLELVPGGVDGPAGSDSVELEWLSAELPADLAEQFPHLAGYAALGVPEDLDVAEALKGALAVSAVRNGARQDATGVQVPGVLDDLYAAEATGAELGVTWDGDTPTIRLWAPTARSVTLHRFDDPSAPPPGDTAAMTLDEASGVWSITGEPGWDRQYYLFEVEVYVPSTDQVERNVVTDPYSVSLATNSVKSQIVSLDDADLAPAGWDEVGTEAPATPEEWEVYELHVRDFSITDETVPEELRGTYKAFTQQDSDGMTHLKELAEAGLTTVHLLPTFDIATIEEDRSEQVEPDVPDAGPASTEQQEAVLEVADQDGFNWGYDPFHYNAPEGSYATDPEGTTRIVELREMVQSLNGNDLGVVVDVVYNHTAQAGQGEKSVLDKVVPGYYHRLLADGSIATSTCCQNTATEHAMMEKLMVESVVLWATEYKVDGFRFDLMGHHSKANMLKVREALDSLTLEEDGVDGERIYVYGEGWNFGEVANDARFVQATQANMAGTGIGTFNDRLRDAVRGGGPFDENPRIQGFGSGLYTDPNGDGVNGDEAAQRARLLRNMDQIKVGLAGNLRDYTFVNSSGEEVTGAGVDYNGSPAGYTADPQENVIYVSKHDNETLFDSHAFKLPQGTSMADRVRMQQLALSTVALGQGVAFFHAGSDMLRSKSLDRNSYNSGDHFNVLDFSYGTNNFGVGLPPAPDNQAKWPFMEPLLVDPALQPEQADIEASVARFQDLLRVADSSPLFSLTTAELVQEKVSFPDEGAVPGLIVMHLDDTVGADLDPRHERVVTLFNATDGEQSFTIDALVDAGVVLSPVQANGADPVVTGATFDAATGTFTVPARTTAVFVEATPLTVDVQIRGENGKPAPVNPKSRGVMPVTVLSQDGFDPVADVVVDSLRFGVAGTEDSVESCEAGDDVNGDGVADLVCAARVPLTGVAAGDTELLLTGSTVDGIPIDGTATIRTVGPPAKEAKPKGKG</sequence>
<evidence type="ECO:0000256" key="9">
    <source>
        <dbReference type="ARBA" id="ARBA00023965"/>
    </source>
</evidence>
<evidence type="ECO:0000256" key="3">
    <source>
        <dbReference type="ARBA" id="ARBA00012595"/>
    </source>
</evidence>
<dbReference type="Pfam" id="PF11852">
    <property type="entry name" value="Pullul_strch_C"/>
    <property type="match status" value="1"/>
</dbReference>
<dbReference type="Gene3D" id="2.60.40.1180">
    <property type="entry name" value="Golgi alpha-mannosidase II"/>
    <property type="match status" value="2"/>
</dbReference>
<keyword evidence="8" id="KW-0326">Glycosidase</keyword>
<dbReference type="InterPro" id="IPR006048">
    <property type="entry name" value="A-amylase/branching_C"/>
</dbReference>
<evidence type="ECO:0000256" key="11">
    <source>
        <dbReference type="ARBA" id="ARBA00029618"/>
    </source>
</evidence>
<proteinExistence type="inferred from homology"/>
<feature type="signal peptide" evidence="14">
    <location>
        <begin position="1"/>
        <end position="32"/>
    </location>
</feature>
<comment type="similarity">
    <text evidence="2">Belongs to the glycosyl hydrolase 13 family.</text>
</comment>
<dbReference type="InterPro" id="IPR004193">
    <property type="entry name" value="Glyco_hydro_13_N"/>
</dbReference>
<evidence type="ECO:0000256" key="2">
    <source>
        <dbReference type="ARBA" id="ARBA00008061"/>
    </source>
</evidence>
<keyword evidence="7" id="KW-0106">Calcium</keyword>
<evidence type="ECO:0000256" key="7">
    <source>
        <dbReference type="ARBA" id="ARBA00022837"/>
    </source>
</evidence>
<evidence type="ECO:0000256" key="6">
    <source>
        <dbReference type="ARBA" id="ARBA00022801"/>
    </source>
</evidence>
<dbReference type="EC" id="3.2.1.1" evidence="3"/>
<feature type="domain" description="Glycosyl hydrolase family 13 catalytic" evidence="15">
    <location>
        <begin position="161"/>
        <end position="620"/>
    </location>
</feature>
<dbReference type="Pfam" id="PF17967">
    <property type="entry name" value="Pullulanase_N2"/>
    <property type="match status" value="1"/>
</dbReference>
<dbReference type="Proteomes" id="UP001596122">
    <property type="component" value="Unassembled WGS sequence"/>
</dbReference>
<keyword evidence="6" id="KW-0378">Hydrolase</keyword>
<dbReference type="SUPFAM" id="SSF49452">
    <property type="entry name" value="Starch-binding domain-like"/>
    <property type="match status" value="3"/>
</dbReference>
<dbReference type="SMART" id="SM00642">
    <property type="entry name" value="Aamy"/>
    <property type="match status" value="1"/>
</dbReference>
<reference evidence="17" key="1">
    <citation type="journal article" date="2019" name="Int. J. Syst. Evol. Microbiol.">
        <title>The Global Catalogue of Microorganisms (GCM) 10K type strain sequencing project: providing services to taxonomists for standard genome sequencing and annotation.</title>
        <authorList>
            <consortium name="The Broad Institute Genomics Platform"/>
            <consortium name="The Broad Institute Genome Sequencing Center for Infectious Disease"/>
            <person name="Wu L."/>
            <person name="Ma J."/>
        </authorList>
    </citation>
    <scope>NUCLEOTIDE SEQUENCE [LARGE SCALE GENOMIC DNA]</scope>
    <source>
        <strain evidence="17">CCUG 43114</strain>
    </source>
</reference>
<dbReference type="SUPFAM" id="SSF51445">
    <property type="entry name" value="(Trans)glycosidases"/>
    <property type="match status" value="2"/>
</dbReference>
<dbReference type="InterPro" id="IPR013780">
    <property type="entry name" value="Glyco_hydro_b"/>
</dbReference>
<dbReference type="Gene3D" id="2.60.40.1110">
    <property type="match status" value="3"/>
</dbReference>
<dbReference type="CDD" id="cd11339">
    <property type="entry name" value="AmyAc_bac_CMD_like_2"/>
    <property type="match status" value="1"/>
</dbReference>
<accession>A0ABW0GLR2</accession>
<keyword evidence="17" id="KW-1185">Reference proteome</keyword>
<dbReference type="CDD" id="cd02860">
    <property type="entry name" value="E_set_Pullulanase"/>
    <property type="match status" value="1"/>
</dbReference>
<dbReference type="CDD" id="cd11341">
    <property type="entry name" value="AmyAc_Pullulanase_LD-like"/>
    <property type="match status" value="1"/>
</dbReference>
<dbReference type="InterPro" id="IPR017853">
    <property type="entry name" value="GH"/>
</dbReference>
<dbReference type="EMBL" id="JBHSLD010000001">
    <property type="protein sequence ID" value="MFC5379386.1"/>
    <property type="molecule type" value="Genomic_DNA"/>
</dbReference>
<comment type="caution">
    <text evidence="16">The sequence shown here is derived from an EMBL/GenBank/DDBJ whole genome shotgun (WGS) entry which is preliminary data.</text>
</comment>
<evidence type="ECO:0000256" key="14">
    <source>
        <dbReference type="SAM" id="SignalP"/>
    </source>
</evidence>
<name>A0ABW0GLR2_9MICO</name>
<dbReference type="Gene3D" id="2.60.40.10">
    <property type="entry name" value="Immunoglobulins"/>
    <property type="match status" value="2"/>
</dbReference>
<comment type="catalytic activity">
    <reaction evidence="1">
        <text>Endohydrolysis of (1-&gt;4)-alpha-D-glucosidic linkages in polysaccharides containing three or more (1-&gt;4)-alpha-linked D-glucose units.</text>
        <dbReference type="EC" id="3.2.1.1"/>
    </reaction>
</comment>
<dbReference type="InterPro" id="IPR054409">
    <property type="entry name" value="X25_BaPul-like"/>
</dbReference>
<dbReference type="Pfam" id="PF03714">
    <property type="entry name" value="PUD"/>
    <property type="match status" value="3"/>
</dbReference>
<dbReference type="InterPro" id="IPR011839">
    <property type="entry name" value="Pullul_strch"/>
</dbReference>
<comment type="catalytic activity">
    <reaction evidence="9">
        <text>Hydrolysis of (1-&gt;6)-alpha-D-glucosidic linkages in pullulan, amylopectin and glycogen, and in the alpha- and beta-limit dextrins of amylopectin and glycogen.</text>
        <dbReference type="EC" id="3.2.1.41"/>
    </reaction>
</comment>
<dbReference type="RefSeq" id="WP_340266472.1">
    <property type="nucleotide sequence ID" value="NZ_JBBEOG010000001.1"/>
</dbReference>
<organism evidence="16 17">
    <name type="scientific">Aquipuribacter nitratireducens</name>
    <dbReference type="NCBI Taxonomy" id="650104"/>
    <lineage>
        <taxon>Bacteria</taxon>
        <taxon>Bacillati</taxon>
        <taxon>Actinomycetota</taxon>
        <taxon>Actinomycetes</taxon>
        <taxon>Micrococcales</taxon>
        <taxon>Intrasporangiaceae</taxon>
        <taxon>Aquipuribacter</taxon>
    </lineage>
</organism>
<dbReference type="InterPro" id="IPR013783">
    <property type="entry name" value="Ig-like_fold"/>
</dbReference>
<evidence type="ECO:0000256" key="8">
    <source>
        <dbReference type="ARBA" id="ARBA00023295"/>
    </source>
</evidence>
<dbReference type="PANTHER" id="PTHR43002">
    <property type="entry name" value="GLYCOGEN DEBRANCHING ENZYME"/>
    <property type="match status" value="1"/>
</dbReference>
<dbReference type="SUPFAM" id="SSF81296">
    <property type="entry name" value="E set domains"/>
    <property type="match status" value="2"/>
</dbReference>
<dbReference type="CDD" id="cd10315">
    <property type="entry name" value="CBM41_pullulanase"/>
    <property type="match status" value="2"/>
</dbReference>
<dbReference type="CDD" id="cd12962">
    <property type="entry name" value="X25_BaPul_like"/>
    <property type="match status" value="1"/>
</dbReference>
<dbReference type="Gene3D" id="2.60.40.1130">
    <property type="entry name" value="Rab geranylgeranyltransferase alpha-subunit, insert domain"/>
    <property type="match status" value="1"/>
</dbReference>
<dbReference type="InterPro" id="IPR013784">
    <property type="entry name" value="Carb-bd-like_fold"/>
</dbReference>
<dbReference type="EC" id="3.2.1.41" evidence="10"/>
<dbReference type="Pfam" id="PF02922">
    <property type="entry name" value="CBM_48"/>
    <property type="match status" value="1"/>
</dbReference>
<evidence type="ECO:0000313" key="16">
    <source>
        <dbReference type="EMBL" id="MFC5379386.1"/>
    </source>
</evidence>
<dbReference type="NCBIfam" id="TIGR02103">
    <property type="entry name" value="pullul_strch"/>
    <property type="match status" value="1"/>
</dbReference>
<evidence type="ECO:0000256" key="12">
    <source>
        <dbReference type="ARBA" id="ARBA00030238"/>
    </source>
</evidence>
<dbReference type="SUPFAM" id="SSF51011">
    <property type="entry name" value="Glycosyl hydrolase domain"/>
    <property type="match status" value="1"/>
</dbReference>
<evidence type="ECO:0000256" key="10">
    <source>
        <dbReference type="ARBA" id="ARBA00024062"/>
    </source>
</evidence>
<feature type="chain" id="PRO_5047303993" description="Alpha-amylase" evidence="14">
    <location>
        <begin position="33"/>
        <end position="2169"/>
    </location>
</feature>
<dbReference type="InterPro" id="IPR014756">
    <property type="entry name" value="Ig_E-set"/>
</dbReference>
<evidence type="ECO:0000256" key="13">
    <source>
        <dbReference type="ARBA" id="ARBA00031076"/>
    </source>
</evidence>
<dbReference type="InterPro" id="IPR005323">
    <property type="entry name" value="CBM41_pullulanase"/>
</dbReference>
<evidence type="ECO:0000256" key="5">
    <source>
        <dbReference type="ARBA" id="ARBA00022729"/>
    </source>
</evidence>
<gene>
    <name evidence="16" type="primary">pulA</name>
    <name evidence="16" type="ORF">ACFPJ6_01145</name>
</gene>
<dbReference type="InterPro" id="IPR024561">
    <property type="entry name" value="Pullul_strch_C"/>
</dbReference>
<dbReference type="Pfam" id="PF02806">
    <property type="entry name" value="Alpha-amylase_C"/>
    <property type="match status" value="1"/>
</dbReference>
<keyword evidence="5 14" id="KW-0732">Signal</keyword>
<dbReference type="InterPro" id="IPR040671">
    <property type="entry name" value="Pullulanase_N2"/>
</dbReference>
<evidence type="ECO:0000256" key="1">
    <source>
        <dbReference type="ARBA" id="ARBA00000548"/>
    </source>
</evidence>